<dbReference type="Pfam" id="PF03334">
    <property type="entry name" value="PhaG_MnhG_YufB"/>
    <property type="match status" value="1"/>
</dbReference>
<organism evidence="3 4">
    <name type="scientific">Kaistia geumhonensis</name>
    <dbReference type="NCBI Taxonomy" id="410839"/>
    <lineage>
        <taxon>Bacteria</taxon>
        <taxon>Pseudomonadati</taxon>
        <taxon>Pseudomonadota</taxon>
        <taxon>Alphaproteobacteria</taxon>
        <taxon>Hyphomicrobiales</taxon>
        <taxon>Kaistiaceae</taxon>
        <taxon>Kaistia</taxon>
    </lineage>
</organism>
<proteinExistence type="predicted"/>
<protein>
    <submittedName>
        <fullName evidence="3">Multicomponent Na+:H+ antiporter subunit G</fullName>
    </submittedName>
</protein>
<dbReference type="Proteomes" id="UP001223743">
    <property type="component" value="Unassembled WGS sequence"/>
</dbReference>
<dbReference type="PANTHER" id="PTHR34703">
    <property type="entry name" value="ANTIPORTER SUBUNIT MNHG2-RELATED"/>
    <property type="match status" value="1"/>
</dbReference>
<accession>A0ABU0M3T1</accession>
<evidence type="ECO:0000313" key="3">
    <source>
        <dbReference type="EMBL" id="MDQ0515601.1"/>
    </source>
</evidence>
<reference evidence="3 4" key="1">
    <citation type="submission" date="2023-07" db="EMBL/GenBank/DDBJ databases">
        <title>Genomic Encyclopedia of Type Strains, Phase IV (KMG-IV): sequencing the most valuable type-strain genomes for metagenomic binning, comparative biology and taxonomic classification.</title>
        <authorList>
            <person name="Goeker M."/>
        </authorList>
    </citation>
    <scope>NUCLEOTIDE SEQUENCE [LARGE SCALE GENOMIC DNA]</scope>
    <source>
        <strain evidence="3 4">B1-1</strain>
    </source>
</reference>
<dbReference type="InterPro" id="IPR005133">
    <property type="entry name" value="PhaG_MnhG_YufB"/>
</dbReference>
<name>A0ABU0M3T1_9HYPH</name>
<feature type="transmembrane region" description="Helical" evidence="2">
    <location>
        <begin position="46"/>
        <end position="65"/>
    </location>
</feature>
<gene>
    <name evidence="3" type="ORF">QO015_001214</name>
</gene>
<evidence type="ECO:0000256" key="1">
    <source>
        <dbReference type="SAM" id="MobiDB-lite"/>
    </source>
</evidence>
<evidence type="ECO:0000313" key="4">
    <source>
        <dbReference type="Proteomes" id="UP001223743"/>
    </source>
</evidence>
<evidence type="ECO:0000256" key="2">
    <source>
        <dbReference type="SAM" id="Phobius"/>
    </source>
</evidence>
<dbReference type="PANTHER" id="PTHR34703:SF1">
    <property type="entry name" value="ANTIPORTER SUBUNIT MNHG2-RELATED"/>
    <property type="match status" value="1"/>
</dbReference>
<feature type="region of interest" description="Disordered" evidence="1">
    <location>
        <begin position="106"/>
        <end position="129"/>
    </location>
</feature>
<keyword evidence="2" id="KW-0472">Membrane</keyword>
<keyword evidence="2" id="KW-1133">Transmembrane helix</keyword>
<dbReference type="NCBIfam" id="TIGR01300">
    <property type="entry name" value="CPA3_mnhG_phaG"/>
    <property type="match status" value="1"/>
</dbReference>
<feature type="transmembrane region" description="Helical" evidence="2">
    <location>
        <begin position="6"/>
        <end position="34"/>
    </location>
</feature>
<sequence>MIAIEWGGLAVQIVGGLLVLAGAGFFLIGAFGFLRMPDLFTRIHAASLADTTGMALVLLGLALLAGPSFAAAKLVCLVLFLLFMGPAATHALAAAALAAGIKPLHETGAKPSMSAARNARPAKPRKGRR</sequence>
<feature type="transmembrane region" description="Helical" evidence="2">
    <location>
        <begin position="77"/>
        <end position="101"/>
    </location>
</feature>
<keyword evidence="4" id="KW-1185">Reference proteome</keyword>
<dbReference type="EMBL" id="JAUSWJ010000001">
    <property type="protein sequence ID" value="MDQ0515601.1"/>
    <property type="molecule type" value="Genomic_DNA"/>
</dbReference>
<dbReference type="RefSeq" id="WP_266280795.1">
    <property type="nucleotide sequence ID" value="NZ_JAPKNF010000001.1"/>
</dbReference>
<comment type="caution">
    <text evidence="3">The sequence shown here is derived from an EMBL/GenBank/DDBJ whole genome shotgun (WGS) entry which is preliminary data.</text>
</comment>
<feature type="compositionally biased region" description="Basic residues" evidence="1">
    <location>
        <begin position="120"/>
        <end position="129"/>
    </location>
</feature>
<keyword evidence="2" id="KW-0812">Transmembrane</keyword>